<organism evidence="12 13">
    <name type="scientific">Chitinophaga ginsengisegetis</name>
    <dbReference type="NCBI Taxonomy" id="393003"/>
    <lineage>
        <taxon>Bacteria</taxon>
        <taxon>Pseudomonadati</taxon>
        <taxon>Bacteroidota</taxon>
        <taxon>Chitinophagia</taxon>
        <taxon>Chitinophagales</taxon>
        <taxon>Chitinophagaceae</taxon>
        <taxon>Chitinophaga</taxon>
    </lineage>
</organism>
<dbReference type="SUPFAM" id="SSF49464">
    <property type="entry name" value="Carboxypeptidase regulatory domain-like"/>
    <property type="match status" value="1"/>
</dbReference>
<keyword evidence="5 9" id="KW-0798">TonB box</keyword>
<dbReference type="STRING" id="393003.SAMN05660461_1971"/>
<dbReference type="InterPro" id="IPR000531">
    <property type="entry name" value="Beta-barrel_TonB"/>
</dbReference>
<feature type="domain" description="TonB-dependent receptor plug" evidence="11">
    <location>
        <begin position="229"/>
        <end position="325"/>
    </location>
</feature>
<feature type="domain" description="TonB-dependent receptor-like beta-barrel" evidence="10">
    <location>
        <begin position="538"/>
        <end position="1090"/>
    </location>
</feature>
<dbReference type="Pfam" id="PF13715">
    <property type="entry name" value="CarbopepD_reg_2"/>
    <property type="match status" value="1"/>
</dbReference>
<dbReference type="EMBL" id="FUZZ01000001">
    <property type="protein sequence ID" value="SKD00837.1"/>
    <property type="molecule type" value="Genomic_DNA"/>
</dbReference>
<evidence type="ECO:0000256" key="9">
    <source>
        <dbReference type="RuleBase" id="RU003357"/>
    </source>
</evidence>
<gene>
    <name evidence="12" type="ORF">SAMN05660461_1971</name>
</gene>
<dbReference type="AlphaFoldDB" id="A0A1T5NKH1"/>
<evidence type="ECO:0000259" key="10">
    <source>
        <dbReference type="Pfam" id="PF00593"/>
    </source>
</evidence>
<dbReference type="InterPro" id="IPR008969">
    <property type="entry name" value="CarboxyPept-like_regulatory"/>
</dbReference>
<dbReference type="Gene3D" id="2.40.170.20">
    <property type="entry name" value="TonB-dependent receptor, beta-barrel domain"/>
    <property type="match status" value="1"/>
</dbReference>
<dbReference type="Pfam" id="PF07715">
    <property type="entry name" value="Plug"/>
    <property type="match status" value="1"/>
</dbReference>
<keyword evidence="2 8" id="KW-0813">Transport</keyword>
<dbReference type="InterPro" id="IPR039426">
    <property type="entry name" value="TonB-dep_rcpt-like"/>
</dbReference>
<keyword evidence="13" id="KW-1185">Reference proteome</keyword>
<evidence type="ECO:0000313" key="12">
    <source>
        <dbReference type="EMBL" id="SKD00837.1"/>
    </source>
</evidence>
<keyword evidence="4 8" id="KW-0812">Transmembrane</keyword>
<dbReference type="InterPro" id="IPR012910">
    <property type="entry name" value="Plug_dom"/>
</dbReference>
<name>A0A1T5NKH1_9BACT</name>
<evidence type="ECO:0000256" key="7">
    <source>
        <dbReference type="ARBA" id="ARBA00023237"/>
    </source>
</evidence>
<protein>
    <submittedName>
        <fullName evidence="12">TonB-linked outer membrane protein, SusC/RagA family</fullName>
    </submittedName>
</protein>
<evidence type="ECO:0000256" key="5">
    <source>
        <dbReference type="ARBA" id="ARBA00023077"/>
    </source>
</evidence>
<dbReference type="Pfam" id="PF00593">
    <property type="entry name" value="TonB_dep_Rec_b-barrel"/>
    <property type="match status" value="1"/>
</dbReference>
<keyword evidence="7 8" id="KW-0998">Cell outer membrane</keyword>
<evidence type="ECO:0000256" key="6">
    <source>
        <dbReference type="ARBA" id="ARBA00023136"/>
    </source>
</evidence>
<dbReference type="GO" id="GO:0009279">
    <property type="term" value="C:cell outer membrane"/>
    <property type="evidence" value="ECO:0007669"/>
    <property type="project" value="UniProtKB-SubCell"/>
</dbReference>
<evidence type="ECO:0000256" key="4">
    <source>
        <dbReference type="ARBA" id="ARBA00022692"/>
    </source>
</evidence>
<dbReference type="NCBIfam" id="TIGR04056">
    <property type="entry name" value="OMP_RagA_SusC"/>
    <property type="match status" value="1"/>
</dbReference>
<evidence type="ECO:0000259" key="11">
    <source>
        <dbReference type="Pfam" id="PF07715"/>
    </source>
</evidence>
<dbReference type="RefSeq" id="WP_235015894.1">
    <property type="nucleotide sequence ID" value="NZ_FUZZ01000001.1"/>
</dbReference>
<keyword evidence="3 8" id="KW-1134">Transmembrane beta strand</keyword>
<accession>A0A1T5NKH1</accession>
<evidence type="ECO:0000256" key="2">
    <source>
        <dbReference type="ARBA" id="ARBA00022448"/>
    </source>
</evidence>
<sequence length="1127" mass="124822">MKMTFTSADQHTRSSGRAVSRIKRFLLMGCALLPATFGYARQNGLSEKVKLDISRASLSQVLSALGHQSSFTFNYVKQDFDKIIVRDFKPDNITLNEALNMLRSKSGIEYSVSDKAILLRKAEKDPEVQTTQAVARKITGRVTTENKEPIPGVSVWVKGTKTRTVTDADGKFEITLESDKAILSFSYVGYETVEMPAGSSDTVNLTLKTSNNALNEVVVLGYGTAKKGDLSAAVAVVPDMKQIKERPVLDVANMLQGKVPGITVVSNGGHTSNANSVVIRGVGSLNDNVLYVVDGVPGAPYNPADVESITVLKDAASAAIYGAFSGSAGVILITTRQAAKGLPSVQYTGFVGAKQPWRTLQSLTAEQQGKVSDLAQTNAGLTPLEGWNPAKNPDGLVTRTNWMDEIFRTGLIQRHNISVNAGTDKFSTLFQARYEKEEGTLINTYNKNISLRFNANYQFSKNVKLRQDLFWNNNDNRDAETASGYSGVILSALYMPRSATPYYSDGTFGGVGPRGSQYNGIYGDVINPVATLLRNQPYNKRNDLQSATELTVSDIIPGLTYLSRFSYRQQNALWKNFEPRRTEPGKPNDQNTLTYSTDKGYKWIWENTLNYNKIINRHNIGVMASMTGQEESNRNFSAAAKGFENESDWAQFFTNATIFDQNQPADDEWKDRTVSYVGRLSYSWADRYFVTASYRNDVAGRLAEGYRSKGFPGVTAAWKISSESFMDNVKWMDLLKIRGSWGRIGNLGSIGHYYGYAKLAPDYTFQVGDGAPRSNSLANGSAFNRSLSWETSQQSDIGIDISVLKQRLNITADYFDKLTYDLIQLQSNWPNTFGIGAPYINKGEISNKGFEVAVTWNDHIGMVGYNLGANIATLKNRVKSIDEDPAATWVHTDAFRGVLTPFRSKVGEPFYSYWLIKTAGIFQSDDEAKAYQKDGKMIQPNAKAGDLKFVDQNGDGAINDGDRVYMGNAFPKLTYGFTASFTWKNFDLSLFMQGVGGVKLFNAFKMTTLSGSEQGYNRWDKILDAWSSENKGSNIPRISANDPNKNFQTNSDWYLENGNYLRLKNLLIGYTFKKMSWNQGLRVYFSGDNLLTFTKYTGMDPEVGGVGLDGGQFPVSRVFSLGANIKF</sequence>
<dbReference type="Gene3D" id="2.170.130.10">
    <property type="entry name" value="TonB-dependent receptor, plug domain"/>
    <property type="match status" value="1"/>
</dbReference>
<dbReference type="Proteomes" id="UP000190166">
    <property type="component" value="Unassembled WGS sequence"/>
</dbReference>
<dbReference type="InterPro" id="IPR036942">
    <property type="entry name" value="Beta-barrel_TonB_sf"/>
</dbReference>
<dbReference type="SUPFAM" id="SSF56935">
    <property type="entry name" value="Porins"/>
    <property type="match status" value="1"/>
</dbReference>
<dbReference type="InterPro" id="IPR037066">
    <property type="entry name" value="Plug_dom_sf"/>
</dbReference>
<evidence type="ECO:0000256" key="3">
    <source>
        <dbReference type="ARBA" id="ARBA00022452"/>
    </source>
</evidence>
<evidence type="ECO:0000256" key="8">
    <source>
        <dbReference type="PROSITE-ProRule" id="PRU01360"/>
    </source>
</evidence>
<evidence type="ECO:0000256" key="1">
    <source>
        <dbReference type="ARBA" id="ARBA00004571"/>
    </source>
</evidence>
<evidence type="ECO:0000313" key="13">
    <source>
        <dbReference type="Proteomes" id="UP000190166"/>
    </source>
</evidence>
<comment type="subcellular location">
    <subcellularLocation>
        <location evidence="1 8">Cell outer membrane</location>
        <topology evidence="1 8">Multi-pass membrane protein</topology>
    </subcellularLocation>
</comment>
<comment type="similarity">
    <text evidence="8 9">Belongs to the TonB-dependent receptor family.</text>
</comment>
<keyword evidence="6 8" id="KW-0472">Membrane</keyword>
<proteinExistence type="inferred from homology"/>
<dbReference type="InterPro" id="IPR023996">
    <property type="entry name" value="TonB-dep_OMP_SusC/RagA"/>
</dbReference>
<dbReference type="Gene3D" id="2.60.40.1120">
    <property type="entry name" value="Carboxypeptidase-like, regulatory domain"/>
    <property type="match status" value="1"/>
</dbReference>
<dbReference type="PROSITE" id="PS52016">
    <property type="entry name" value="TONB_DEPENDENT_REC_3"/>
    <property type="match status" value="1"/>
</dbReference>
<reference evidence="12 13" key="1">
    <citation type="submission" date="2017-02" db="EMBL/GenBank/DDBJ databases">
        <authorList>
            <person name="Peterson S.W."/>
        </authorList>
    </citation>
    <scope>NUCLEOTIDE SEQUENCE [LARGE SCALE GENOMIC DNA]</scope>
    <source>
        <strain evidence="12 13">DSM 18108</strain>
    </source>
</reference>